<feature type="transmembrane region" description="Helical" evidence="11">
    <location>
        <begin position="102"/>
        <end position="127"/>
    </location>
</feature>
<keyword evidence="10" id="KW-0807">Transducer</keyword>
<comment type="subcellular location">
    <subcellularLocation>
        <location evidence="1">Cell membrane</location>
        <topology evidence="1">Multi-pass membrane protein</topology>
    </subcellularLocation>
</comment>
<dbReference type="PROSITE" id="PS50262">
    <property type="entry name" value="G_PROTEIN_RECEP_F1_2"/>
    <property type="match status" value="1"/>
</dbReference>
<name>A0A8C4RQB6_ERPCA</name>
<dbReference type="AlphaFoldDB" id="A0A8C4RQB6"/>
<keyword evidence="9" id="KW-0325">Glycoprotein</keyword>
<keyword evidence="14" id="KW-1185">Reference proteome</keyword>
<proteinExistence type="predicted"/>
<evidence type="ECO:0000256" key="4">
    <source>
        <dbReference type="ARBA" id="ARBA00022989"/>
    </source>
</evidence>
<dbReference type="Pfam" id="PF00001">
    <property type="entry name" value="7tm_1"/>
    <property type="match status" value="1"/>
</dbReference>
<dbReference type="SUPFAM" id="SSF81321">
    <property type="entry name" value="Family A G protein-coupled receptor-like"/>
    <property type="match status" value="1"/>
</dbReference>
<evidence type="ECO:0000313" key="14">
    <source>
        <dbReference type="Proteomes" id="UP000694620"/>
    </source>
</evidence>
<reference evidence="13" key="2">
    <citation type="submission" date="2025-08" db="UniProtKB">
        <authorList>
            <consortium name="Ensembl"/>
        </authorList>
    </citation>
    <scope>IDENTIFICATION</scope>
</reference>
<dbReference type="PRINTS" id="PR00237">
    <property type="entry name" value="GPCRRHODOPSN"/>
</dbReference>
<keyword evidence="8" id="KW-0675">Receptor</keyword>
<dbReference type="Gene3D" id="1.20.1070.10">
    <property type="entry name" value="Rhodopsin 7-helix transmembrane proteins"/>
    <property type="match status" value="2"/>
</dbReference>
<feature type="transmembrane region" description="Helical" evidence="11">
    <location>
        <begin position="70"/>
        <end position="90"/>
    </location>
</feature>
<keyword evidence="4 11" id="KW-1133">Transmembrane helix</keyword>
<dbReference type="GO" id="GO:0005886">
    <property type="term" value="C:plasma membrane"/>
    <property type="evidence" value="ECO:0007669"/>
    <property type="project" value="UniProtKB-SubCell"/>
</dbReference>
<keyword evidence="7" id="KW-1015">Disulfide bond</keyword>
<keyword evidence="2" id="KW-1003">Cell membrane</keyword>
<feature type="transmembrane region" description="Helical" evidence="11">
    <location>
        <begin position="211"/>
        <end position="228"/>
    </location>
</feature>
<dbReference type="InterPro" id="IPR000276">
    <property type="entry name" value="GPCR_Rhodpsn"/>
</dbReference>
<feature type="transmembrane region" description="Helical" evidence="11">
    <location>
        <begin position="38"/>
        <end position="58"/>
    </location>
</feature>
<dbReference type="GO" id="GO:0004930">
    <property type="term" value="F:G protein-coupled receptor activity"/>
    <property type="evidence" value="ECO:0007669"/>
    <property type="project" value="UniProtKB-KW"/>
</dbReference>
<dbReference type="PANTHER" id="PTHR24234">
    <property type="entry name" value="LYSOPHOSPHATIDIC ACID RECEPTOR 5/SPHINGOSYLPHOSPHORYLCHOLINE RECEPTOR"/>
    <property type="match status" value="1"/>
</dbReference>
<dbReference type="GeneTree" id="ENSGT00950000183136"/>
<feature type="transmembrane region" description="Helical" evidence="11">
    <location>
        <begin position="148"/>
        <end position="167"/>
    </location>
</feature>
<accession>A0A8C4RQB6</accession>
<feature type="domain" description="G-protein coupled receptors family 1 profile" evidence="12">
    <location>
        <begin position="50"/>
        <end position="260"/>
    </location>
</feature>
<sequence length="297" mass="34217">EGPLNRRDLTIPKMNATNDTSDICDGIDFSSDQVFLPVLYGFIFCLGLPTNCLALYGLGSYIKCDKALPIFVVNLLVSDLLHLLPMPLWIDYYHNGHNWRFGLNACTITSILFWICMWNSVFFSCCISVERYLAIVRPLWFQSNRLKGVYILCACIWLCVSIMTILFRCAIMVFTFFFPLVLLLLCSTRASQKMKHIGFLSEDKKKRMKQLLSFVVFAFVLVFGPYHLLSLVKGFLSLNSLLDPILYIFLRMDFQEQVLYFIPCCQKLFSLMDSKSEVEPKGTIRMSEHTDSTNRSL</sequence>
<evidence type="ECO:0000313" key="13">
    <source>
        <dbReference type="Ensembl" id="ENSECRP00000006027.1"/>
    </source>
</evidence>
<evidence type="ECO:0000256" key="10">
    <source>
        <dbReference type="ARBA" id="ARBA00023224"/>
    </source>
</evidence>
<feature type="transmembrane region" description="Helical" evidence="11">
    <location>
        <begin position="173"/>
        <end position="190"/>
    </location>
</feature>
<evidence type="ECO:0000256" key="6">
    <source>
        <dbReference type="ARBA" id="ARBA00023136"/>
    </source>
</evidence>
<keyword evidence="3 11" id="KW-0812">Transmembrane</keyword>
<evidence type="ECO:0000256" key="9">
    <source>
        <dbReference type="ARBA" id="ARBA00023180"/>
    </source>
</evidence>
<reference evidence="13" key="3">
    <citation type="submission" date="2025-09" db="UniProtKB">
        <authorList>
            <consortium name="Ensembl"/>
        </authorList>
    </citation>
    <scope>IDENTIFICATION</scope>
</reference>
<evidence type="ECO:0000256" key="1">
    <source>
        <dbReference type="ARBA" id="ARBA00004651"/>
    </source>
</evidence>
<organism evidence="13 14">
    <name type="scientific">Erpetoichthys calabaricus</name>
    <name type="common">Rope fish</name>
    <name type="synonym">Calamoichthys calabaricus</name>
    <dbReference type="NCBI Taxonomy" id="27687"/>
    <lineage>
        <taxon>Eukaryota</taxon>
        <taxon>Metazoa</taxon>
        <taxon>Chordata</taxon>
        <taxon>Craniata</taxon>
        <taxon>Vertebrata</taxon>
        <taxon>Euteleostomi</taxon>
        <taxon>Actinopterygii</taxon>
        <taxon>Polypteriformes</taxon>
        <taxon>Polypteridae</taxon>
        <taxon>Erpetoichthys</taxon>
    </lineage>
</organism>
<evidence type="ECO:0000256" key="2">
    <source>
        <dbReference type="ARBA" id="ARBA00022475"/>
    </source>
</evidence>
<keyword evidence="6 11" id="KW-0472">Membrane</keyword>
<dbReference type="InterPro" id="IPR017452">
    <property type="entry name" value="GPCR_Rhodpsn_7TM"/>
</dbReference>
<reference evidence="13" key="1">
    <citation type="submission" date="2021-06" db="EMBL/GenBank/DDBJ databases">
        <authorList>
            <consortium name="Wellcome Sanger Institute Data Sharing"/>
        </authorList>
    </citation>
    <scope>NUCLEOTIDE SEQUENCE [LARGE SCALE GENOMIC DNA]</scope>
</reference>
<evidence type="ECO:0000256" key="7">
    <source>
        <dbReference type="ARBA" id="ARBA00023157"/>
    </source>
</evidence>
<evidence type="ECO:0000259" key="12">
    <source>
        <dbReference type="PROSITE" id="PS50262"/>
    </source>
</evidence>
<evidence type="ECO:0000256" key="5">
    <source>
        <dbReference type="ARBA" id="ARBA00023040"/>
    </source>
</evidence>
<evidence type="ECO:0000256" key="8">
    <source>
        <dbReference type="ARBA" id="ARBA00023170"/>
    </source>
</evidence>
<dbReference type="Ensembl" id="ENSECRT00000006126.1">
    <property type="protein sequence ID" value="ENSECRP00000006027.1"/>
    <property type="gene ID" value="ENSECRG00000004023.1"/>
</dbReference>
<dbReference type="PANTHER" id="PTHR24234:SF8">
    <property type="entry name" value="G-PROTEIN COUPLED RECEPTOR 4-LIKE"/>
    <property type="match status" value="1"/>
</dbReference>
<evidence type="ECO:0000256" key="11">
    <source>
        <dbReference type="SAM" id="Phobius"/>
    </source>
</evidence>
<evidence type="ECO:0000256" key="3">
    <source>
        <dbReference type="ARBA" id="ARBA00022692"/>
    </source>
</evidence>
<protein>
    <recommendedName>
        <fullName evidence="12">G-protein coupled receptors family 1 profile domain-containing protein</fullName>
    </recommendedName>
</protein>
<keyword evidence="5" id="KW-0297">G-protein coupled receptor</keyword>
<dbReference type="Proteomes" id="UP000694620">
    <property type="component" value="Chromosome 2"/>
</dbReference>